<keyword evidence="1 2" id="KW-0238">DNA-binding</keyword>
<proteinExistence type="inferred from homology"/>
<dbReference type="InterPro" id="IPR012340">
    <property type="entry name" value="NA-bd_OB-fold"/>
</dbReference>
<dbReference type="GO" id="GO:0003697">
    <property type="term" value="F:single-stranded DNA binding"/>
    <property type="evidence" value="ECO:0007669"/>
    <property type="project" value="InterPro"/>
</dbReference>
<dbReference type="Proteomes" id="UP000188320">
    <property type="component" value="Unassembled WGS sequence"/>
</dbReference>
<dbReference type="Gene3D" id="2.40.50.140">
    <property type="entry name" value="Nucleic acid-binding proteins"/>
    <property type="match status" value="1"/>
</dbReference>
<dbReference type="HAMAP" id="MF_00984">
    <property type="entry name" value="SSB"/>
    <property type="match status" value="1"/>
</dbReference>
<dbReference type="GO" id="GO:0006264">
    <property type="term" value="P:mitochondrial DNA replication"/>
    <property type="evidence" value="ECO:0007669"/>
    <property type="project" value="TreeGrafter"/>
</dbReference>
<keyword evidence="4" id="KW-1185">Reference proteome</keyword>
<organism evidence="3 4">
    <name type="scientific">Zancudomyces culisetae</name>
    <name type="common">Gut fungus</name>
    <name type="synonym">Smittium culisetae</name>
    <dbReference type="NCBI Taxonomy" id="1213189"/>
    <lineage>
        <taxon>Eukaryota</taxon>
        <taxon>Fungi</taxon>
        <taxon>Fungi incertae sedis</taxon>
        <taxon>Zoopagomycota</taxon>
        <taxon>Kickxellomycotina</taxon>
        <taxon>Harpellomycetes</taxon>
        <taxon>Harpellales</taxon>
        <taxon>Legeriomycetaceae</taxon>
        <taxon>Zancudomyces</taxon>
    </lineage>
</organism>
<dbReference type="InterPro" id="IPR011344">
    <property type="entry name" value="ssDNA-bd"/>
</dbReference>
<dbReference type="PANTHER" id="PTHR10302:SF0">
    <property type="entry name" value="SINGLE-STRANDED DNA-BINDING PROTEIN, MITOCHONDRIAL"/>
    <property type="match status" value="1"/>
</dbReference>
<dbReference type="NCBIfam" id="TIGR00621">
    <property type="entry name" value="ssb"/>
    <property type="match status" value="1"/>
</dbReference>
<dbReference type="OrthoDB" id="1078367at2759"/>
<dbReference type="AlphaFoldDB" id="A0A1R1PZ69"/>
<dbReference type="EMBL" id="LSSK01000009">
    <property type="protein sequence ID" value="OMH86239.1"/>
    <property type="molecule type" value="Genomic_DNA"/>
</dbReference>
<sequence length="125" mass="14119">MASRRSYSINKVILVGRVGNEPEVKEIGEGKKAVNLSLATGYKYKNASGDLLEKTNWHRVNAYNMLAERIEKSVSKGALLYVEGRIDYQTYEKEGVEHNSTVIYADKMTVLQNPKKPEDGTQEHE</sequence>
<dbReference type="GO" id="GO:0042645">
    <property type="term" value="C:mitochondrial nucleoid"/>
    <property type="evidence" value="ECO:0007669"/>
    <property type="project" value="TreeGrafter"/>
</dbReference>
<protein>
    <recommendedName>
        <fullName evidence="2">Single-stranded DNA-binding protein</fullName>
    </recommendedName>
</protein>
<accession>A0A1R1PZ69</accession>
<comment type="subcellular location">
    <subcellularLocation>
        <location evidence="2">Mitochondrion</location>
    </subcellularLocation>
</comment>
<comment type="caution">
    <text evidence="3">The sequence shown here is derived from an EMBL/GenBank/DDBJ whole genome shotgun (WGS) entry which is preliminary data.</text>
</comment>
<dbReference type="PANTHER" id="PTHR10302">
    <property type="entry name" value="SINGLE-STRANDED DNA-BINDING PROTEIN"/>
    <property type="match status" value="1"/>
</dbReference>
<dbReference type="PIRSF" id="PIRSF002070">
    <property type="entry name" value="SSB"/>
    <property type="match status" value="1"/>
</dbReference>
<keyword evidence="2" id="KW-0496">Mitochondrion</keyword>
<dbReference type="CDD" id="cd04496">
    <property type="entry name" value="SSB_OBF"/>
    <property type="match status" value="1"/>
</dbReference>
<evidence type="ECO:0000256" key="1">
    <source>
        <dbReference type="ARBA" id="ARBA00023125"/>
    </source>
</evidence>
<gene>
    <name evidence="3" type="ORF">AX774_g130</name>
</gene>
<evidence type="ECO:0000313" key="3">
    <source>
        <dbReference type="EMBL" id="OMH86239.1"/>
    </source>
</evidence>
<evidence type="ECO:0000256" key="2">
    <source>
        <dbReference type="PIRNR" id="PIRNR002070"/>
    </source>
</evidence>
<dbReference type="InterPro" id="IPR000424">
    <property type="entry name" value="Primosome_PriB/ssb"/>
</dbReference>
<evidence type="ECO:0000313" key="4">
    <source>
        <dbReference type="Proteomes" id="UP000188320"/>
    </source>
</evidence>
<dbReference type="PROSITE" id="PS50935">
    <property type="entry name" value="SSB"/>
    <property type="match status" value="1"/>
</dbReference>
<dbReference type="Pfam" id="PF00436">
    <property type="entry name" value="SSB"/>
    <property type="match status" value="1"/>
</dbReference>
<name>A0A1R1PZ69_ZANCU</name>
<dbReference type="SUPFAM" id="SSF50249">
    <property type="entry name" value="Nucleic acid-binding proteins"/>
    <property type="match status" value="1"/>
</dbReference>
<reference evidence="4" key="1">
    <citation type="submission" date="2017-01" db="EMBL/GenBank/DDBJ databases">
        <authorList>
            <person name="Wang Y."/>
            <person name="White M."/>
            <person name="Kvist S."/>
            <person name="Moncalvo J.-M."/>
        </authorList>
    </citation>
    <scope>NUCLEOTIDE SEQUENCE [LARGE SCALE GENOMIC DNA]</scope>
    <source>
        <strain evidence="4">COL-18-3</strain>
    </source>
</reference>